<dbReference type="GO" id="GO:0000287">
    <property type="term" value="F:magnesium ion binding"/>
    <property type="evidence" value="ECO:0007669"/>
    <property type="project" value="InterPro"/>
</dbReference>
<feature type="domain" description="Alpha-D-phosphohexomutase alpha/beta/alpha" evidence="11">
    <location>
        <begin position="259"/>
        <end position="366"/>
    </location>
</feature>
<evidence type="ECO:0000259" key="11">
    <source>
        <dbReference type="Pfam" id="PF02880"/>
    </source>
</evidence>
<dbReference type="PROSITE" id="PS00710">
    <property type="entry name" value="PGM_PMM"/>
    <property type="match status" value="1"/>
</dbReference>
<evidence type="ECO:0000256" key="3">
    <source>
        <dbReference type="ARBA" id="ARBA00022553"/>
    </source>
</evidence>
<gene>
    <name evidence="12" type="ORF">UX39_C0002G0005</name>
</gene>
<evidence type="ECO:0000256" key="7">
    <source>
        <dbReference type="RuleBase" id="RU004326"/>
    </source>
</evidence>
<dbReference type="Pfam" id="PF02879">
    <property type="entry name" value="PGM_PMM_II"/>
    <property type="match status" value="1"/>
</dbReference>
<evidence type="ECO:0000259" key="10">
    <source>
        <dbReference type="Pfam" id="PF02879"/>
    </source>
</evidence>
<evidence type="ECO:0000256" key="1">
    <source>
        <dbReference type="ARBA" id="ARBA00001946"/>
    </source>
</evidence>
<comment type="caution">
    <text evidence="12">The sequence shown here is derived from an EMBL/GenBank/DDBJ whole genome shotgun (WGS) entry which is preliminary data.</text>
</comment>
<dbReference type="PATRIC" id="fig|1619042.3.peg.104"/>
<dbReference type="Pfam" id="PF02878">
    <property type="entry name" value="PGM_PMM_I"/>
    <property type="match status" value="1"/>
</dbReference>
<dbReference type="Proteomes" id="UP000034175">
    <property type="component" value="Unassembled WGS sequence"/>
</dbReference>
<evidence type="ECO:0000259" key="8">
    <source>
        <dbReference type="Pfam" id="PF00408"/>
    </source>
</evidence>
<dbReference type="InterPro" id="IPR005846">
    <property type="entry name" value="A-D-PHexomutase_a/b/a-III"/>
</dbReference>
<dbReference type="Pfam" id="PF02880">
    <property type="entry name" value="PGM_PMM_III"/>
    <property type="match status" value="1"/>
</dbReference>
<sequence>MSMPILDKTMFREYDIRGRVDKELSDDAVFFVARGFATFLKRRSIDTCVVGYDGREYSPRLAEKTIEGLLQSGIHVIELGMVTTPILYFSQYHLKQKGAVMVTASHNPNGWSGLKQAYDYSTTLVPEDVEELYQIIIDEDFSDGAGTRKRYEQIVEVYQKDLLSRVHIDKKFKVVVDAGNGTAGPINVPILRAAGMEVIEQCCDLDFSFPNHEPNPSSLPAIEHLAARVKEASADIGFGFDGDGDRLGIVDDKGTIVWTDKVLILLARDILKNKPGAPIVFDVKCTQALLDDIIAHGGEAVMWKTGHSHIKKKGREVGAALAGERSGHVFFFDGYYGFDDGLFAGLKVLEYLSRDMRALSEILHTDVAQWFTSPVWQAPCDDNKKYSVVEKLTKQFKEEFGSDKVIDVNGARVYFEDGWGLVRASSNVPSLVLVFESRTEAGLKRIEQLFRERLSQFSEVGSEWESG</sequence>
<evidence type="ECO:0000256" key="4">
    <source>
        <dbReference type="ARBA" id="ARBA00022723"/>
    </source>
</evidence>
<organism evidence="12 13">
    <name type="scientific">Candidatus Magasanikbacteria bacterium GW2011_GWA2_46_17</name>
    <dbReference type="NCBI Taxonomy" id="1619042"/>
    <lineage>
        <taxon>Bacteria</taxon>
        <taxon>Candidatus Magasanikiibacteriota</taxon>
    </lineage>
</organism>
<dbReference type="InterPro" id="IPR005843">
    <property type="entry name" value="A-D-PHexomutase_C"/>
</dbReference>
<dbReference type="GO" id="GO:0016868">
    <property type="term" value="F:intramolecular phosphotransferase activity"/>
    <property type="evidence" value="ECO:0007669"/>
    <property type="project" value="InterPro"/>
</dbReference>
<dbReference type="InterPro" id="IPR016066">
    <property type="entry name" value="A-D-PHexomutase_CS"/>
</dbReference>
<reference evidence="12 13" key="1">
    <citation type="journal article" date="2015" name="Nature">
        <title>rRNA introns, odd ribosomes, and small enigmatic genomes across a large radiation of phyla.</title>
        <authorList>
            <person name="Brown C.T."/>
            <person name="Hug L.A."/>
            <person name="Thomas B.C."/>
            <person name="Sharon I."/>
            <person name="Castelle C.J."/>
            <person name="Singh A."/>
            <person name="Wilkins M.J."/>
            <person name="Williams K.H."/>
            <person name="Banfield J.F."/>
        </authorList>
    </citation>
    <scope>NUCLEOTIDE SEQUENCE [LARGE SCALE GENOMIC DNA]</scope>
</reference>
<feature type="domain" description="Alpha-D-phosphohexomutase C-terminal" evidence="8">
    <location>
        <begin position="379"/>
        <end position="451"/>
    </location>
</feature>
<keyword evidence="3" id="KW-0597">Phosphoprotein</keyword>
<dbReference type="Pfam" id="PF00408">
    <property type="entry name" value="PGM_PMM_IV"/>
    <property type="match status" value="1"/>
</dbReference>
<dbReference type="InterPro" id="IPR005845">
    <property type="entry name" value="A-D-PHexomutase_a/b/a-II"/>
</dbReference>
<evidence type="ECO:0000256" key="2">
    <source>
        <dbReference type="ARBA" id="ARBA00010231"/>
    </source>
</evidence>
<dbReference type="Gene3D" id="3.40.120.10">
    <property type="entry name" value="Alpha-D-Glucose-1,6-Bisphosphate, subunit A, domain 3"/>
    <property type="match status" value="3"/>
</dbReference>
<dbReference type="SUPFAM" id="SSF53738">
    <property type="entry name" value="Phosphoglucomutase, first 3 domains"/>
    <property type="match status" value="3"/>
</dbReference>
<evidence type="ECO:0000313" key="13">
    <source>
        <dbReference type="Proteomes" id="UP000034175"/>
    </source>
</evidence>
<evidence type="ECO:0000256" key="5">
    <source>
        <dbReference type="ARBA" id="ARBA00022842"/>
    </source>
</evidence>
<dbReference type="AlphaFoldDB" id="A0A0G1P3C0"/>
<feature type="domain" description="Alpha-D-phosphohexomutase alpha/beta/alpha" evidence="9">
    <location>
        <begin position="9"/>
        <end position="141"/>
    </location>
</feature>
<dbReference type="InterPro" id="IPR016055">
    <property type="entry name" value="A-D-PHexomutase_a/b/a-I/II/III"/>
</dbReference>
<protein>
    <submittedName>
        <fullName evidence="12">Phosphomannomutase</fullName>
    </submittedName>
</protein>
<dbReference type="InterPro" id="IPR036900">
    <property type="entry name" value="A-D-PHexomutase_C_sf"/>
</dbReference>
<dbReference type="PANTHER" id="PTHR43771">
    <property type="entry name" value="PHOSPHOMANNOMUTASE"/>
    <property type="match status" value="1"/>
</dbReference>
<proteinExistence type="inferred from homology"/>
<evidence type="ECO:0000259" key="9">
    <source>
        <dbReference type="Pfam" id="PF02878"/>
    </source>
</evidence>
<evidence type="ECO:0000256" key="6">
    <source>
        <dbReference type="ARBA" id="ARBA00023235"/>
    </source>
</evidence>
<dbReference type="EMBL" id="LCMA01000002">
    <property type="protein sequence ID" value="KKU27226.1"/>
    <property type="molecule type" value="Genomic_DNA"/>
</dbReference>
<accession>A0A0G1P3C0</accession>
<dbReference type="PRINTS" id="PR00509">
    <property type="entry name" value="PGMPMM"/>
</dbReference>
<dbReference type="CDD" id="cd03089">
    <property type="entry name" value="PMM_PGM"/>
    <property type="match status" value="1"/>
</dbReference>
<evidence type="ECO:0000313" key="12">
    <source>
        <dbReference type="EMBL" id="KKU27226.1"/>
    </source>
</evidence>
<keyword evidence="4 7" id="KW-0479">Metal-binding</keyword>
<dbReference type="InterPro" id="IPR005844">
    <property type="entry name" value="A-D-PHexomutase_a/b/a-I"/>
</dbReference>
<dbReference type="Gene3D" id="3.30.310.50">
    <property type="entry name" value="Alpha-D-phosphohexomutase, C-terminal domain"/>
    <property type="match status" value="1"/>
</dbReference>
<keyword evidence="5 7" id="KW-0460">Magnesium</keyword>
<dbReference type="PANTHER" id="PTHR43771:SF2">
    <property type="entry name" value="PHOSPHOMANNOMUTASE_PHOSPHOGLUCOMUTASE"/>
    <property type="match status" value="1"/>
</dbReference>
<dbReference type="InterPro" id="IPR005841">
    <property type="entry name" value="Alpha-D-phosphohexomutase_SF"/>
</dbReference>
<dbReference type="GO" id="GO:0005975">
    <property type="term" value="P:carbohydrate metabolic process"/>
    <property type="evidence" value="ECO:0007669"/>
    <property type="project" value="InterPro"/>
</dbReference>
<comment type="similarity">
    <text evidence="2 7">Belongs to the phosphohexose mutase family.</text>
</comment>
<feature type="domain" description="Alpha-D-phosphohexomutase alpha/beta/alpha" evidence="10">
    <location>
        <begin position="162"/>
        <end position="254"/>
    </location>
</feature>
<keyword evidence="6" id="KW-0413">Isomerase</keyword>
<comment type="cofactor">
    <cofactor evidence="1">
        <name>Mg(2+)</name>
        <dbReference type="ChEBI" id="CHEBI:18420"/>
    </cofactor>
</comment>
<name>A0A0G1P3C0_9BACT</name>
<dbReference type="SUPFAM" id="SSF55957">
    <property type="entry name" value="Phosphoglucomutase, C-terminal domain"/>
    <property type="match status" value="1"/>
</dbReference>